<feature type="non-terminal residue" evidence="1">
    <location>
        <position position="1"/>
    </location>
</feature>
<keyword evidence="2" id="KW-1185">Reference proteome</keyword>
<evidence type="ECO:0000313" key="2">
    <source>
        <dbReference type="Proteomes" id="UP000235672"/>
    </source>
</evidence>
<accession>A0A2J6PMW0</accession>
<dbReference type="InterPro" id="IPR022025">
    <property type="entry name" value="Amidoligase_2"/>
</dbReference>
<dbReference type="PANTHER" id="PTHR36847">
    <property type="entry name" value="AMIDOLIGASE ENZYME"/>
    <property type="match status" value="1"/>
</dbReference>
<reference evidence="1 2" key="1">
    <citation type="submission" date="2016-05" db="EMBL/GenBank/DDBJ databases">
        <title>A degradative enzymes factory behind the ericoid mycorrhizal symbiosis.</title>
        <authorList>
            <consortium name="DOE Joint Genome Institute"/>
            <person name="Martino E."/>
            <person name="Morin E."/>
            <person name="Grelet G."/>
            <person name="Kuo A."/>
            <person name="Kohler A."/>
            <person name="Daghino S."/>
            <person name="Barry K."/>
            <person name="Choi C."/>
            <person name="Cichocki N."/>
            <person name="Clum A."/>
            <person name="Copeland A."/>
            <person name="Hainaut M."/>
            <person name="Haridas S."/>
            <person name="Labutti K."/>
            <person name="Lindquist E."/>
            <person name="Lipzen A."/>
            <person name="Khouja H.-R."/>
            <person name="Murat C."/>
            <person name="Ohm R."/>
            <person name="Olson A."/>
            <person name="Spatafora J."/>
            <person name="Veneault-Fourrey C."/>
            <person name="Henrissat B."/>
            <person name="Grigoriev I."/>
            <person name="Martin F."/>
            <person name="Perotto S."/>
        </authorList>
    </citation>
    <scope>NUCLEOTIDE SEQUENCE [LARGE SCALE GENOMIC DNA]</scope>
    <source>
        <strain evidence="1 2">UAMH 7357</strain>
    </source>
</reference>
<organism evidence="1 2">
    <name type="scientific">Hyaloscypha hepaticicola</name>
    <dbReference type="NCBI Taxonomy" id="2082293"/>
    <lineage>
        <taxon>Eukaryota</taxon>
        <taxon>Fungi</taxon>
        <taxon>Dikarya</taxon>
        <taxon>Ascomycota</taxon>
        <taxon>Pezizomycotina</taxon>
        <taxon>Leotiomycetes</taxon>
        <taxon>Helotiales</taxon>
        <taxon>Hyaloscyphaceae</taxon>
        <taxon>Hyaloscypha</taxon>
    </lineage>
</organism>
<dbReference type="PANTHER" id="PTHR36847:SF1">
    <property type="entry name" value="AMIDOLIGASE ENZYME"/>
    <property type="match status" value="1"/>
</dbReference>
<dbReference type="AlphaFoldDB" id="A0A2J6PMW0"/>
<protein>
    <recommendedName>
        <fullName evidence="3">Amidoligase enzyme</fullName>
    </recommendedName>
</protein>
<gene>
    <name evidence="1" type="ORF">NA56DRAFT_582197</name>
</gene>
<dbReference type="EMBL" id="KZ613514">
    <property type="protein sequence ID" value="PMD15353.1"/>
    <property type="molecule type" value="Genomic_DNA"/>
</dbReference>
<evidence type="ECO:0000313" key="1">
    <source>
        <dbReference type="EMBL" id="PMD15353.1"/>
    </source>
</evidence>
<dbReference type="STRING" id="1745343.A0A2J6PMW0"/>
<proteinExistence type="predicted"/>
<dbReference type="Proteomes" id="UP000235672">
    <property type="component" value="Unassembled WGS sequence"/>
</dbReference>
<evidence type="ECO:0008006" key="3">
    <source>
        <dbReference type="Google" id="ProtNLM"/>
    </source>
</evidence>
<dbReference type="Pfam" id="PF12224">
    <property type="entry name" value="Amidoligase_2"/>
    <property type="match status" value="1"/>
</dbReference>
<sequence>LTFGVELEFCLATLPEGARDPEPFDSRQVYGISDANAVNNFTKDQLIHPANLYDLKQRLKNDIVQRHLAETLISAGFSAITDADVRRQTVEAAQGAAEVPQHRSWHVTIDPSIHNIPGVTAYEWYKMEVVGSVLDYSLQALRRVRKLCKLIHRKYRTLTNGWCGLHVHVGQGPNSLPDYAIRNLAALIWTFEDRLDLLHPLQRVNGEACTSLYNTAPLAGQLDFETDKPLTIREQLETILACRTGDQVVHLLNDECDECPNYGHAYNLWNLKSHFHRSDKRAIEFRQHEETLDSERVVNWIELCVGLVKFARQVHPNRMGAFLRSTVDNEEYTIDNLLLSIGLPRKAKYSGNAVGKLA</sequence>
<name>A0A2J6PMW0_9HELO</name>
<dbReference type="OrthoDB" id="412402at2759"/>